<feature type="compositionally biased region" description="Basic and acidic residues" evidence="1">
    <location>
        <begin position="52"/>
        <end position="61"/>
    </location>
</feature>
<feature type="compositionally biased region" description="Basic and acidic residues" evidence="1">
    <location>
        <begin position="1261"/>
        <end position="1276"/>
    </location>
</feature>
<feature type="compositionally biased region" description="Basic and acidic residues" evidence="1">
    <location>
        <begin position="922"/>
        <end position="947"/>
    </location>
</feature>
<feature type="compositionally biased region" description="Polar residues" evidence="1">
    <location>
        <begin position="1277"/>
        <end position="1293"/>
    </location>
</feature>
<feature type="compositionally biased region" description="Basic and acidic residues" evidence="1">
    <location>
        <begin position="1573"/>
        <end position="1587"/>
    </location>
</feature>
<feature type="compositionally biased region" description="Polar residues" evidence="1">
    <location>
        <begin position="11"/>
        <end position="25"/>
    </location>
</feature>
<feature type="region of interest" description="Disordered" evidence="1">
    <location>
        <begin position="1"/>
        <end position="392"/>
    </location>
</feature>
<sequence length="1587" mass="175960">MPLKRRRESRTSYQSNPRSDPSSPSEVDIESYNSFEYDDSDDPGDECNVDGYTHEEPHQHLAEMGPSEEPRDQTSFTRHRVRFERPSGRTTNHTAVKIADRTTGRLRRESEGSRRWDAFDNPFSLDADHQTNKAMTVFNRPRPAERRPDSRPPPAGRLRSSSPMGRWLGCPPQTGGWPGSYPPEGAWTGDPPPTQGRPSGSWPAGGWPAGPPQTGRWPNDYPLTREWPRGTPPREGWPGGYMPTEGWPAGPPPPGIDPDLHTGLFGPLSQPSTRVHARDAPPSWGGPAYAPAPWRRPGYSDPTRVGPYDSFSAWDKAGYPPPVRDQGSGLRYANPWIDRSLAPSPPPTSADSSTGSREDPAAVNGRGPRLPDQARDEADNTPADLVLDPSQGGKDMALRVDMDIQEDWSEDLELFCRLKRLGLIKEAKEHFRSSLGHLRNIPYLRVQYAEMLLFAGYYKEFQDLEFVSPGNEIADGHSQEKLAANYALLDLLSQRPISNYIDGAWQVVRSTLKSLRADCLIGSTEVQLLTLCLRVLHRIELYSNERIVRPAKPCAKHLFDWPQVYRKLVAETCIWDFKDLFIAAVFTFGWEDTVTQFFGTSNPLQIVETLLKDWSRPVFDESSLMGLLDLLTSLILYNHIDTYNNSTKHRSLLLLRYATALADTIKHGDTNLMKTRPFVQWLLAKSILAMKPPLAPAETLESRGILKLNLGGGIDLPICVPSRIGLRPDWNELAYQSDQEQEHAIEVAIRVAEKIGDHNLHADALKLLILQSENPEPWVVKLANLQLDVQGDRDGYIATCLSSYLLPNPTSEGADLLRRVVQPIQPRDGLNVRQCENSTLHWATIMFGLLLLPLDDDAESRPSMKAFLGLDGTTLPPYITQFVSSVLRVPVSESKRSLPVDDLQPQNKKGKEKANPGPSDPLHSRFEPRDRRYSETRDKPGLRDPPEFDARYLLRRFSNDREAPVASGSAEDDFSMPETPWTAFDDQPPNPFRNVRHPEVQVNGRPSDWYENHRSSARVDRERSGEPQSSTRASVRERQHSNNFGSWEGMEPEGIGGLRRRWTHESEGRNSSGPASMPFRREKNTGEHRTEDAPPAAPAAPNPRRRSKEVESERGLETPEVAETDEVINLCFSGEFVTNHDVQIVVQDKNKPNKFKVIRLQKETPTSNPAPEGPAQKQPASSTANPDKAEKFRPFTPKAESRNTRRASEDSVFVETGNPRGPRASEEDGPTTIRRPSRRSTVEDVDEKDDRPPRSSSAGNEAKKTADGRPEMDSSKSAKPNRANTSAEPISRSQESRPVRSTSQVTGAGSREQEEEEEDTETAANPMPQAAEPTPKPQRAPKIEPGQTSEDTAISANDAAIVSLSLSKPQGPKGKEADRPPSWLASRETMSTTPIATSSSSGRETATNLQLAQQGTTSQNAVVLVPVPVYLAGEPPCLPTGPDGAQIIFASIMACVPSQPQASLAEEDSRAVSSSSGVVEITDEEDIEPRDLNNDSNNNDNIRSSGDGGGSDSSWRRSDYEIGIPDSGSEGNSYRQRLQEKNGRGVEKRELGDVDDVPDEDESDTEDESGGAKIEKHSLLERVDTSC</sequence>
<keyword evidence="3" id="KW-1185">Reference proteome</keyword>
<reference evidence="2 3" key="1">
    <citation type="journal article" date="2024" name="Commun. Biol.">
        <title>Comparative genomic analysis of thermophilic fungi reveals convergent evolutionary adaptations and gene losses.</title>
        <authorList>
            <person name="Steindorff A.S."/>
            <person name="Aguilar-Pontes M.V."/>
            <person name="Robinson A.J."/>
            <person name="Andreopoulos B."/>
            <person name="LaButti K."/>
            <person name="Kuo A."/>
            <person name="Mondo S."/>
            <person name="Riley R."/>
            <person name="Otillar R."/>
            <person name="Haridas S."/>
            <person name="Lipzen A."/>
            <person name="Grimwood J."/>
            <person name="Schmutz J."/>
            <person name="Clum A."/>
            <person name="Reid I.D."/>
            <person name="Moisan M.C."/>
            <person name="Butler G."/>
            <person name="Nguyen T.T.M."/>
            <person name="Dewar K."/>
            <person name="Conant G."/>
            <person name="Drula E."/>
            <person name="Henrissat B."/>
            <person name="Hansel C."/>
            <person name="Singer S."/>
            <person name="Hutchinson M.I."/>
            <person name="de Vries R.P."/>
            <person name="Natvig D.O."/>
            <person name="Powell A.J."/>
            <person name="Tsang A."/>
            <person name="Grigoriev I.V."/>
        </authorList>
    </citation>
    <scope>NUCLEOTIDE SEQUENCE [LARGE SCALE GENOMIC DNA]</scope>
    <source>
        <strain evidence="2 3">ATCC 22073</strain>
    </source>
</reference>
<feature type="region of interest" description="Disordered" evidence="1">
    <location>
        <begin position="961"/>
        <end position="1125"/>
    </location>
</feature>
<feature type="region of interest" description="Disordered" evidence="1">
    <location>
        <begin position="1147"/>
        <end position="1413"/>
    </location>
</feature>
<evidence type="ECO:0000313" key="2">
    <source>
        <dbReference type="EMBL" id="KAL2266350.1"/>
    </source>
</evidence>
<dbReference type="Proteomes" id="UP001600064">
    <property type="component" value="Unassembled WGS sequence"/>
</dbReference>
<feature type="compositionally biased region" description="Basic and acidic residues" evidence="1">
    <location>
        <begin position="1079"/>
        <end position="1092"/>
    </location>
</feature>
<feature type="compositionally biased region" description="Basic and acidic residues" evidence="1">
    <location>
        <begin position="1008"/>
        <end position="1025"/>
    </location>
</feature>
<dbReference type="RefSeq" id="XP_070865077.1">
    <property type="nucleotide sequence ID" value="XM_071012332.1"/>
</dbReference>
<proteinExistence type="predicted"/>
<evidence type="ECO:0000313" key="3">
    <source>
        <dbReference type="Proteomes" id="UP001600064"/>
    </source>
</evidence>
<feature type="compositionally biased region" description="Basic and acidic residues" evidence="1">
    <location>
        <begin position="1187"/>
        <end position="1209"/>
    </location>
</feature>
<dbReference type="EMBL" id="JAZGUE010000005">
    <property type="protein sequence ID" value="KAL2266350.1"/>
    <property type="molecule type" value="Genomic_DNA"/>
</dbReference>
<evidence type="ECO:0000256" key="1">
    <source>
        <dbReference type="SAM" id="MobiDB-lite"/>
    </source>
</evidence>
<feature type="compositionally biased region" description="Polar residues" evidence="1">
    <location>
        <begin position="1346"/>
        <end position="1355"/>
    </location>
</feature>
<feature type="compositionally biased region" description="Acidic residues" evidence="1">
    <location>
        <begin position="36"/>
        <end position="48"/>
    </location>
</feature>
<name>A0ABR4D7K5_9PEZI</name>
<feature type="compositionally biased region" description="Acidic residues" evidence="1">
    <location>
        <begin position="1553"/>
        <end position="1569"/>
    </location>
</feature>
<feature type="compositionally biased region" description="Low complexity" evidence="1">
    <location>
        <begin position="1494"/>
        <end position="1505"/>
    </location>
</feature>
<feature type="compositionally biased region" description="Polar residues" evidence="1">
    <location>
        <begin position="1388"/>
        <end position="1413"/>
    </location>
</feature>
<organism evidence="2 3">
    <name type="scientific">Remersonia thermophila</name>
    <dbReference type="NCBI Taxonomy" id="72144"/>
    <lineage>
        <taxon>Eukaryota</taxon>
        <taxon>Fungi</taxon>
        <taxon>Dikarya</taxon>
        <taxon>Ascomycota</taxon>
        <taxon>Pezizomycotina</taxon>
        <taxon>Sordariomycetes</taxon>
        <taxon>Sordariomycetidae</taxon>
        <taxon>Sordariales</taxon>
        <taxon>Sordariales incertae sedis</taxon>
        <taxon>Remersonia</taxon>
    </lineage>
</organism>
<accession>A0ABR4D7K5</accession>
<feature type="compositionally biased region" description="Basic and acidic residues" evidence="1">
    <location>
        <begin position="1537"/>
        <end position="1552"/>
    </location>
</feature>
<feature type="region of interest" description="Disordered" evidence="1">
    <location>
        <begin position="894"/>
        <end position="947"/>
    </location>
</feature>
<comment type="caution">
    <text evidence="2">The sequence shown here is derived from an EMBL/GenBank/DDBJ whole genome shotgun (WGS) entry which is preliminary data.</text>
</comment>
<feature type="region of interest" description="Disordered" evidence="1">
    <location>
        <begin position="1465"/>
        <end position="1587"/>
    </location>
</feature>
<dbReference type="GeneID" id="98126976"/>
<gene>
    <name evidence="2" type="ORF">VTJ83DRAFT_5702</name>
</gene>
<feature type="compositionally biased region" description="Basic and acidic residues" evidence="1">
    <location>
        <begin position="1108"/>
        <end position="1117"/>
    </location>
</feature>
<feature type="compositionally biased region" description="Basic and acidic residues" evidence="1">
    <location>
        <begin position="98"/>
        <end position="118"/>
    </location>
</feature>
<protein>
    <submittedName>
        <fullName evidence="2">Uncharacterized protein</fullName>
    </submittedName>
</protein>